<dbReference type="Proteomes" id="UP000827133">
    <property type="component" value="Unassembled WGS sequence"/>
</dbReference>
<keyword evidence="2" id="KW-1185">Reference proteome</keyword>
<evidence type="ECO:0000313" key="1">
    <source>
        <dbReference type="EMBL" id="KAG9499663.1"/>
    </source>
</evidence>
<dbReference type="KEGG" id="fmu:J7337_008122"/>
<protein>
    <recommendedName>
        <fullName evidence="3">F-box domain-containing protein</fullName>
    </recommendedName>
</protein>
<sequence>MASSSDSTALQTPASHPRLPFDVEFFIIRDLIEVYKHDEKRLAPLATVSETWQRIVEKHTFQDFKLSVQELPVFQGFVQRGRLQLIKSITLKVRTSPSWHEDCDWDIFQNILSSLVSSTTAIESIRIERWWNVFGICDSRAPGFVNVET</sequence>
<reference evidence="1" key="1">
    <citation type="journal article" date="2021" name="Mol. Plant Microbe Interact.">
        <title>Telomere to telomere genome assembly of Fusarium musae F31, causal agent of crown rot disease of banana.</title>
        <authorList>
            <person name="Degradi L."/>
            <person name="Tava V."/>
            <person name="Kunova A."/>
            <person name="Cortesi P."/>
            <person name="Saracchi M."/>
            <person name="Pasquali M."/>
        </authorList>
    </citation>
    <scope>NUCLEOTIDE SEQUENCE</scope>
    <source>
        <strain evidence="1">F31</strain>
    </source>
</reference>
<accession>A0A9P8DD23</accession>
<dbReference type="GeneID" id="68315978"/>
<proteinExistence type="predicted"/>
<evidence type="ECO:0008006" key="3">
    <source>
        <dbReference type="Google" id="ProtNLM"/>
    </source>
</evidence>
<organism evidence="1 2">
    <name type="scientific">Fusarium musae</name>
    <dbReference type="NCBI Taxonomy" id="1042133"/>
    <lineage>
        <taxon>Eukaryota</taxon>
        <taxon>Fungi</taxon>
        <taxon>Dikarya</taxon>
        <taxon>Ascomycota</taxon>
        <taxon>Pezizomycotina</taxon>
        <taxon>Sordariomycetes</taxon>
        <taxon>Hypocreomycetidae</taxon>
        <taxon>Hypocreales</taxon>
        <taxon>Nectriaceae</taxon>
        <taxon>Fusarium</taxon>
    </lineage>
</organism>
<dbReference type="AlphaFoldDB" id="A0A9P8DD23"/>
<comment type="caution">
    <text evidence="1">The sequence shown here is derived from an EMBL/GenBank/DDBJ whole genome shotgun (WGS) entry which is preliminary data.</text>
</comment>
<dbReference type="EMBL" id="JAHBCI010000006">
    <property type="protein sequence ID" value="KAG9499663.1"/>
    <property type="molecule type" value="Genomic_DNA"/>
</dbReference>
<gene>
    <name evidence="1" type="ORF">J7337_008122</name>
</gene>
<evidence type="ECO:0000313" key="2">
    <source>
        <dbReference type="Proteomes" id="UP000827133"/>
    </source>
</evidence>
<name>A0A9P8DD23_9HYPO</name>
<dbReference type="RefSeq" id="XP_044678663.1">
    <property type="nucleotide sequence ID" value="XM_044825746.1"/>
</dbReference>